<keyword evidence="2" id="KW-0131">Cell cycle</keyword>
<comment type="caution">
    <text evidence="2">The sequence shown here is derived from an EMBL/GenBank/DDBJ whole genome shotgun (WGS) entry which is preliminary data.</text>
</comment>
<evidence type="ECO:0000313" key="3">
    <source>
        <dbReference type="Proteomes" id="UP000538666"/>
    </source>
</evidence>
<dbReference type="GO" id="GO:0051301">
    <property type="term" value="P:cell division"/>
    <property type="evidence" value="ECO:0007669"/>
    <property type="project" value="UniProtKB-KW"/>
</dbReference>
<accession>A0A841JTM2</accession>
<dbReference type="Proteomes" id="UP000538666">
    <property type="component" value="Unassembled WGS sequence"/>
</dbReference>
<dbReference type="AlphaFoldDB" id="A0A841JTM2"/>
<reference evidence="2 3" key="1">
    <citation type="submission" date="2020-08" db="EMBL/GenBank/DDBJ databases">
        <title>Genomic Encyclopedia of Type Strains, Phase IV (KMG-IV): sequencing the most valuable type-strain genomes for metagenomic binning, comparative biology and taxonomic classification.</title>
        <authorList>
            <person name="Goeker M."/>
        </authorList>
    </citation>
    <scope>NUCLEOTIDE SEQUENCE [LARGE SCALE GENOMIC DNA]</scope>
    <source>
        <strain evidence="2 3">DSM 103733</strain>
    </source>
</reference>
<evidence type="ECO:0000313" key="2">
    <source>
        <dbReference type="EMBL" id="MBB6143855.1"/>
    </source>
</evidence>
<organism evidence="2 3">
    <name type="scientific">Silvibacterium bohemicum</name>
    <dbReference type="NCBI Taxonomy" id="1577686"/>
    <lineage>
        <taxon>Bacteria</taxon>
        <taxon>Pseudomonadati</taxon>
        <taxon>Acidobacteriota</taxon>
        <taxon>Terriglobia</taxon>
        <taxon>Terriglobales</taxon>
        <taxon>Acidobacteriaceae</taxon>
        <taxon>Silvibacterium</taxon>
    </lineage>
</organism>
<name>A0A841JTM2_9BACT</name>
<sequence>MSTIASALMLIGAFAYVFYPAHLVETQKVKSWLEFLRERREVLYDNLRDLNFEYRAGKYPEEDYVAQRATLENEAATVVAEIHDLEDAKSP</sequence>
<feature type="coiled-coil region" evidence="1">
    <location>
        <begin position="33"/>
        <end position="88"/>
    </location>
</feature>
<dbReference type="OrthoDB" id="129601at2"/>
<dbReference type="RefSeq" id="WP_050058574.1">
    <property type="nucleotide sequence ID" value="NZ_JACHEK010000003.1"/>
</dbReference>
<evidence type="ECO:0000256" key="1">
    <source>
        <dbReference type="SAM" id="Coils"/>
    </source>
</evidence>
<keyword evidence="2" id="KW-0132">Cell division</keyword>
<keyword evidence="3" id="KW-1185">Reference proteome</keyword>
<proteinExistence type="predicted"/>
<keyword evidence="1" id="KW-0175">Coiled coil</keyword>
<dbReference type="EMBL" id="JACHEK010000003">
    <property type="protein sequence ID" value="MBB6143855.1"/>
    <property type="molecule type" value="Genomic_DNA"/>
</dbReference>
<protein>
    <submittedName>
        <fullName evidence="2">Cell division protein FtsB</fullName>
    </submittedName>
</protein>
<gene>
    <name evidence="2" type="ORF">HNQ77_001804</name>
</gene>